<reference evidence="2 3" key="1">
    <citation type="submission" date="2015-04" db="EMBL/GenBank/DDBJ databases">
        <title>Lasius niger genome sequencing.</title>
        <authorList>
            <person name="Konorov E.A."/>
            <person name="Nikitin M.A."/>
            <person name="Kirill M.V."/>
            <person name="Chang P."/>
        </authorList>
    </citation>
    <scope>NUCLEOTIDE SEQUENCE [LARGE SCALE GENOMIC DNA]</scope>
    <source>
        <tissue evidence="2">Whole</tissue>
    </source>
</reference>
<gene>
    <name evidence="2" type="ORF">RF55_16196</name>
</gene>
<dbReference type="AlphaFoldDB" id="A0A0J7K554"/>
<sequence>MTGGGNPSTIPNDPVMDFMDAATPNLEVQCPFDSTTEFEKECHIQRNSLEKEFIISDKEKENLSSQVSKKFDIPKSINTKKIKSNSNDVVNISRSVKRNQNSKAALQPDIIDNELETVREKELRLIKLRETIKQQRELHTVKLKIVDTELKLALLKLSLTEENVQSVVSVIAN</sequence>
<dbReference type="EMBL" id="LBMM01014106">
    <property type="protein sequence ID" value="KMQ85326.1"/>
    <property type="molecule type" value="Genomic_DNA"/>
</dbReference>
<feature type="coiled-coil region" evidence="1">
    <location>
        <begin position="111"/>
        <end position="138"/>
    </location>
</feature>
<organism evidence="2 3">
    <name type="scientific">Lasius niger</name>
    <name type="common">Black garden ant</name>
    <dbReference type="NCBI Taxonomy" id="67767"/>
    <lineage>
        <taxon>Eukaryota</taxon>
        <taxon>Metazoa</taxon>
        <taxon>Ecdysozoa</taxon>
        <taxon>Arthropoda</taxon>
        <taxon>Hexapoda</taxon>
        <taxon>Insecta</taxon>
        <taxon>Pterygota</taxon>
        <taxon>Neoptera</taxon>
        <taxon>Endopterygota</taxon>
        <taxon>Hymenoptera</taxon>
        <taxon>Apocrita</taxon>
        <taxon>Aculeata</taxon>
        <taxon>Formicoidea</taxon>
        <taxon>Formicidae</taxon>
        <taxon>Formicinae</taxon>
        <taxon>Lasius</taxon>
        <taxon>Lasius</taxon>
    </lineage>
</organism>
<dbReference type="Proteomes" id="UP000036403">
    <property type="component" value="Unassembled WGS sequence"/>
</dbReference>
<keyword evidence="1" id="KW-0175">Coiled coil</keyword>
<dbReference type="PaxDb" id="67767-A0A0J7K554"/>
<proteinExistence type="predicted"/>
<evidence type="ECO:0000313" key="2">
    <source>
        <dbReference type="EMBL" id="KMQ85326.1"/>
    </source>
</evidence>
<evidence type="ECO:0000313" key="3">
    <source>
        <dbReference type="Proteomes" id="UP000036403"/>
    </source>
</evidence>
<name>A0A0J7K554_LASNI</name>
<dbReference type="OrthoDB" id="7552093at2759"/>
<protein>
    <submittedName>
        <fullName evidence="2">Uncharacterized protein</fullName>
    </submittedName>
</protein>
<comment type="caution">
    <text evidence="2">The sequence shown here is derived from an EMBL/GenBank/DDBJ whole genome shotgun (WGS) entry which is preliminary data.</text>
</comment>
<evidence type="ECO:0000256" key="1">
    <source>
        <dbReference type="SAM" id="Coils"/>
    </source>
</evidence>
<accession>A0A0J7K554</accession>
<keyword evidence="3" id="KW-1185">Reference proteome</keyword>